<evidence type="ECO:0008006" key="2">
    <source>
        <dbReference type="Google" id="ProtNLM"/>
    </source>
</evidence>
<name>A0A0F9BSZ4_9ZZZZ</name>
<protein>
    <recommendedName>
        <fullName evidence="2">RecA family profile 1 domain-containing protein</fullName>
    </recommendedName>
</protein>
<gene>
    <name evidence="1" type="ORF">LCGC14_2409530</name>
</gene>
<dbReference type="SUPFAM" id="SSF52540">
    <property type="entry name" value="P-loop containing nucleoside triphosphate hydrolases"/>
    <property type="match status" value="1"/>
</dbReference>
<proteinExistence type="predicted"/>
<accession>A0A0F9BSZ4</accession>
<dbReference type="InterPro" id="IPR027417">
    <property type="entry name" value="P-loop_NTPase"/>
</dbReference>
<dbReference type="EMBL" id="LAZR01036374">
    <property type="protein sequence ID" value="KKL25020.1"/>
    <property type="molecule type" value="Genomic_DNA"/>
</dbReference>
<dbReference type="AlphaFoldDB" id="A0A0F9BSZ4"/>
<sequence length="223" mass="25108">MKIHGDYPPVTRFKSGFWSVDRSLSGGIPERACIELFGWSQSGKTSLAIKLASKAQANIAIAETENRFNLEYLKENLKAAEFKHDVYMLPIRKLKKDEILLHEDLIKEFLDTMALPEFGAGIWDSLGAIVSEADLEGRPGEGFGTERAKLVWHIYRHAAYVLLRRRPRSAPPANIYLLNHQMEAMGRGTKTAGGRGPEYLSTARLKMWAHKKRPEDGCLEIKG</sequence>
<reference evidence="1" key="1">
    <citation type="journal article" date="2015" name="Nature">
        <title>Complex archaea that bridge the gap between prokaryotes and eukaryotes.</title>
        <authorList>
            <person name="Spang A."/>
            <person name="Saw J.H."/>
            <person name="Jorgensen S.L."/>
            <person name="Zaremba-Niedzwiedzka K."/>
            <person name="Martijn J."/>
            <person name="Lind A.E."/>
            <person name="van Eijk R."/>
            <person name="Schleper C."/>
            <person name="Guy L."/>
            <person name="Ettema T.J."/>
        </authorList>
    </citation>
    <scope>NUCLEOTIDE SEQUENCE</scope>
</reference>
<evidence type="ECO:0000313" key="1">
    <source>
        <dbReference type="EMBL" id="KKL25020.1"/>
    </source>
</evidence>
<dbReference type="Gene3D" id="3.40.50.300">
    <property type="entry name" value="P-loop containing nucleotide triphosphate hydrolases"/>
    <property type="match status" value="1"/>
</dbReference>
<comment type="caution">
    <text evidence="1">The sequence shown here is derived from an EMBL/GenBank/DDBJ whole genome shotgun (WGS) entry which is preliminary data.</text>
</comment>
<feature type="non-terminal residue" evidence="1">
    <location>
        <position position="223"/>
    </location>
</feature>
<organism evidence="1">
    <name type="scientific">marine sediment metagenome</name>
    <dbReference type="NCBI Taxonomy" id="412755"/>
    <lineage>
        <taxon>unclassified sequences</taxon>
        <taxon>metagenomes</taxon>
        <taxon>ecological metagenomes</taxon>
    </lineage>
</organism>